<dbReference type="EMBL" id="QSDG01000022">
    <property type="protein sequence ID" value="RGY65554.1"/>
    <property type="molecule type" value="Genomic_DNA"/>
</dbReference>
<dbReference type="CDD" id="cd04301">
    <property type="entry name" value="NAT_SF"/>
    <property type="match status" value="1"/>
</dbReference>
<gene>
    <name evidence="2" type="ORF">DWW08_01745</name>
    <name evidence="3" type="ORF">DXA27_19170</name>
</gene>
<dbReference type="PROSITE" id="PS51186">
    <property type="entry name" value="GNAT"/>
    <property type="match status" value="1"/>
</dbReference>
<dbReference type="Proteomes" id="UP000284614">
    <property type="component" value="Unassembled WGS sequence"/>
</dbReference>
<dbReference type="Gene3D" id="3.40.630.30">
    <property type="match status" value="1"/>
</dbReference>
<dbReference type="Proteomes" id="UP000286270">
    <property type="component" value="Unassembled WGS sequence"/>
</dbReference>
<dbReference type="EMBL" id="QRZH01000001">
    <property type="protein sequence ID" value="RGV59849.1"/>
    <property type="molecule type" value="Genomic_DNA"/>
</dbReference>
<dbReference type="Pfam" id="PF00583">
    <property type="entry name" value="Acetyltransf_1"/>
    <property type="match status" value="1"/>
</dbReference>
<evidence type="ECO:0000313" key="4">
    <source>
        <dbReference type="Proteomes" id="UP000284614"/>
    </source>
</evidence>
<dbReference type="GO" id="GO:0016747">
    <property type="term" value="F:acyltransferase activity, transferring groups other than amino-acyl groups"/>
    <property type="evidence" value="ECO:0007669"/>
    <property type="project" value="InterPro"/>
</dbReference>
<reference evidence="4 5" key="1">
    <citation type="submission" date="2018-08" db="EMBL/GenBank/DDBJ databases">
        <title>A genome reference for cultivated species of the human gut microbiota.</title>
        <authorList>
            <person name="Zou Y."/>
            <person name="Xue W."/>
            <person name="Luo G."/>
        </authorList>
    </citation>
    <scope>NUCLEOTIDE SEQUENCE [LARGE SCALE GENOMIC DNA]</scope>
    <source>
        <strain evidence="2 5">AF14-26</strain>
        <strain evidence="3 4">OF01-1</strain>
    </source>
</reference>
<sequence length="267" mass="31547">MDNLQSINDVQMLIQQIRSERKGFITNFFLDHFKHSLWIDRNAFFYESFDDCFLLIKRNETYSYLYFISTDMRALNKALVKFFRNYIGTCVVDLVGNDSILPLKNKFVLWGFEEYELLYRMSRTGYPNVSLPIDEHIKKGVLGDVETIKILLDACFDPLSEQIPSEEELGHFVKNGTVLVYKQNGSISGFIIYELTGVTLYLRYWFVIPEFREKKIGAKLFNAFMHEGALSKRQMFWVISRNENAIKRYLHYGFSPEKLYDYVLIKK</sequence>
<evidence type="ECO:0000259" key="1">
    <source>
        <dbReference type="PROSITE" id="PS51186"/>
    </source>
</evidence>
<dbReference type="AlphaFoldDB" id="A0A412YQZ4"/>
<proteinExistence type="predicted"/>
<keyword evidence="2" id="KW-0808">Transferase</keyword>
<protein>
    <submittedName>
        <fullName evidence="2">GNAT family N-acetyltransferase</fullName>
    </submittedName>
</protein>
<comment type="caution">
    <text evidence="2">The sequence shown here is derived from an EMBL/GenBank/DDBJ whole genome shotgun (WGS) entry which is preliminary data.</text>
</comment>
<dbReference type="RefSeq" id="WP_005820774.1">
    <property type="nucleotide sequence ID" value="NZ_JAFKPL010000006.1"/>
</dbReference>
<accession>A0A412YQZ4</accession>
<evidence type="ECO:0000313" key="5">
    <source>
        <dbReference type="Proteomes" id="UP000286270"/>
    </source>
</evidence>
<feature type="domain" description="N-acetyltransferase" evidence="1">
    <location>
        <begin position="135"/>
        <end position="267"/>
    </location>
</feature>
<organism evidence="2 5">
    <name type="scientific">Bacteroides fragilis</name>
    <dbReference type="NCBI Taxonomy" id="817"/>
    <lineage>
        <taxon>Bacteria</taxon>
        <taxon>Pseudomonadati</taxon>
        <taxon>Bacteroidota</taxon>
        <taxon>Bacteroidia</taxon>
        <taxon>Bacteroidales</taxon>
        <taxon>Bacteroidaceae</taxon>
        <taxon>Bacteroides</taxon>
    </lineage>
</organism>
<dbReference type="InterPro" id="IPR000182">
    <property type="entry name" value="GNAT_dom"/>
</dbReference>
<name>A0A412YQZ4_BACFG</name>
<evidence type="ECO:0000313" key="2">
    <source>
        <dbReference type="EMBL" id="RGV59849.1"/>
    </source>
</evidence>
<dbReference type="InterPro" id="IPR016181">
    <property type="entry name" value="Acyl_CoA_acyltransferase"/>
</dbReference>
<evidence type="ECO:0000313" key="3">
    <source>
        <dbReference type="EMBL" id="RGY65554.1"/>
    </source>
</evidence>
<dbReference type="SUPFAM" id="SSF55729">
    <property type="entry name" value="Acyl-CoA N-acyltransferases (Nat)"/>
    <property type="match status" value="1"/>
</dbReference>